<protein>
    <submittedName>
        <fullName evidence="1">Uncharacterized protein</fullName>
    </submittedName>
</protein>
<accession>A0A645IXP8</accession>
<evidence type="ECO:0000313" key="1">
    <source>
        <dbReference type="EMBL" id="MPN55660.1"/>
    </source>
</evidence>
<sequence length="84" mass="8604">MDLQALEPRPDGLQAVEVALRAVAQLLDLALAALADALLDVSLGALGLELGEVLLDLGQAGVHVVVTTGLELLALDLDLGLQGR</sequence>
<name>A0A645IXP8_9ZZZZ</name>
<reference evidence="1" key="1">
    <citation type="submission" date="2019-08" db="EMBL/GenBank/DDBJ databases">
        <authorList>
            <person name="Kucharzyk K."/>
            <person name="Murdoch R.W."/>
            <person name="Higgins S."/>
            <person name="Loffler F."/>
        </authorList>
    </citation>
    <scope>NUCLEOTIDE SEQUENCE</scope>
</reference>
<dbReference type="EMBL" id="VSSQ01125158">
    <property type="protein sequence ID" value="MPN55660.1"/>
    <property type="molecule type" value="Genomic_DNA"/>
</dbReference>
<proteinExistence type="predicted"/>
<organism evidence="1">
    <name type="scientific">bioreactor metagenome</name>
    <dbReference type="NCBI Taxonomy" id="1076179"/>
    <lineage>
        <taxon>unclassified sequences</taxon>
        <taxon>metagenomes</taxon>
        <taxon>ecological metagenomes</taxon>
    </lineage>
</organism>
<gene>
    <name evidence="1" type="ORF">SDC9_203344</name>
</gene>
<dbReference type="AlphaFoldDB" id="A0A645IXP8"/>
<comment type="caution">
    <text evidence="1">The sequence shown here is derived from an EMBL/GenBank/DDBJ whole genome shotgun (WGS) entry which is preliminary data.</text>
</comment>